<dbReference type="RefSeq" id="WP_367918229.1">
    <property type="nucleotide sequence ID" value="NZ_BAABAC010000009.1"/>
</dbReference>
<feature type="signal peptide" evidence="1">
    <location>
        <begin position="1"/>
        <end position="27"/>
    </location>
</feature>
<evidence type="ECO:0000256" key="1">
    <source>
        <dbReference type="SAM" id="SignalP"/>
    </source>
</evidence>
<dbReference type="Proteomes" id="UP001597229">
    <property type="component" value="Unassembled WGS sequence"/>
</dbReference>
<feature type="chain" id="PRO_5047069401" evidence="1">
    <location>
        <begin position="28"/>
        <end position="247"/>
    </location>
</feature>
<evidence type="ECO:0000313" key="2">
    <source>
        <dbReference type="EMBL" id="MFD1250784.1"/>
    </source>
</evidence>
<comment type="caution">
    <text evidence="2">The sequence shown here is derived from an EMBL/GenBank/DDBJ whole genome shotgun (WGS) entry which is preliminary data.</text>
</comment>
<accession>A0ABW3W8R8</accession>
<keyword evidence="3" id="KW-1185">Reference proteome</keyword>
<dbReference type="EMBL" id="JBHTLX010000029">
    <property type="protein sequence ID" value="MFD1250784.1"/>
    <property type="molecule type" value="Genomic_DNA"/>
</dbReference>
<evidence type="ECO:0000313" key="3">
    <source>
        <dbReference type="Proteomes" id="UP001597229"/>
    </source>
</evidence>
<gene>
    <name evidence="2" type="ORF">ACFQ3F_23540</name>
</gene>
<keyword evidence="1" id="KW-0732">Signal</keyword>
<organism evidence="2 3">
    <name type="scientific">Nocardioides ginsengisoli</name>
    <dbReference type="NCBI Taxonomy" id="363868"/>
    <lineage>
        <taxon>Bacteria</taxon>
        <taxon>Bacillati</taxon>
        <taxon>Actinomycetota</taxon>
        <taxon>Actinomycetes</taxon>
        <taxon>Propionibacteriales</taxon>
        <taxon>Nocardioidaceae</taxon>
        <taxon>Nocardioides</taxon>
    </lineage>
</organism>
<name>A0ABW3W8R8_9ACTN</name>
<sequence>MRTSRFIAAFGAAVIAPLAMAVPAAHADEHFAGTISPSDPVGSFHEPGPGETCGTTGNATVPYSEVDYVSQSSGPRTFVLRPVAAPASNYAFYIYRNGTCIRADYGPHEPADVAAGFVDVSNVVLAKGDHVAVRIIAFGGATSWTLDVQQPGTANAVAVGKGKRYVTLPYQISCGSHKAVVKATGKARKVRSVVFRAGGKKVAAARHLRPGQTIKLKGIPKSATSIKAIVRLKGGGKAKVVRAYSHC</sequence>
<proteinExistence type="predicted"/>
<reference evidence="3" key="1">
    <citation type="journal article" date="2019" name="Int. J. Syst. Evol. Microbiol.">
        <title>The Global Catalogue of Microorganisms (GCM) 10K type strain sequencing project: providing services to taxonomists for standard genome sequencing and annotation.</title>
        <authorList>
            <consortium name="The Broad Institute Genomics Platform"/>
            <consortium name="The Broad Institute Genome Sequencing Center for Infectious Disease"/>
            <person name="Wu L."/>
            <person name="Ma J."/>
        </authorList>
    </citation>
    <scope>NUCLEOTIDE SEQUENCE [LARGE SCALE GENOMIC DNA]</scope>
    <source>
        <strain evidence="3">CCUG 52478</strain>
    </source>
</reference>
<protein>
    <submittedName>
        <fullName evidence="2">Uncharacterized protein</fullName>
    </submittedName>
</protein>